<dbReference type="EMBL" id="REGN01004557">
    <property type="protein sequence ID" value="RNA17004.1"/>
    <property type="molecule type" value="Genomic_DNA"/>
</dbReference>
<feature type="coiled-coil region" evidence="1">
    <location>
        <begin position="61"/>
        <end position="128"/>
    </location>
</feature>
<dbReference type="Gene3D" id="2.40.70.10">
    <property type="entry name" value="Acid Proteases"/>
    <property type="match status" value="1"/>
</dbReference>
<gene>
    <name evidence="2" type="ORF">BpHYR1_006491</name>
</gene>
<keyword evidence="3" id="KW-1185">Reference proteome</keyword>
<comment type="caution">
    <text evidence="2">The sequence shown here is derived from an EMBL/GenBank/DDBJ whole genome shotgun (WGS) entry which is preliminary data.</text>
</comment>
<keyword evidence="1" id="KW-0175">Coiled coil</keyword>
<evidence type="ECO:0000313" key="2">
    <source>
        <dbReference type="EMBL" id="RNA17004.1"/>
    </source>
</evidence>
<dbReference type="Proteomes" id="UP000276133">
    <property type="component" value="Unassembled WGS sequence"/>
</dbReference>
<evidence type="ECO:0000256" key="1">
    <source>
        <dbReference type="SAM" id="Coils"/>
    </source>
</evidence>
<reference evidence="2 3" key="1">
    <citation type="journal article" date="2018" name="Sci. Rep.">
        <title>Genomic signatures of local adaptation to the degree of environmental predictability in rotifers.</title>
        <authorList>
            <person name="Franch-Gras L."/>
            <person name="Hahn C."/>
            <person name="Garcia-Roger E.M."/>
            <person name="Carmona M.J."/>
            <person name="Serra M."/>
            <person name="Gomez A."/>
        </authorList>
    </citation>
    <scope>NUCLEOTIDE SEQUENCE [LARGE SCALE GENOMIC DNA]</scope>
    <source>
        <strain evidence="2">HYR1</strain>
    </source>
</reference>
<organism evidence="2 3">
    <name type="scientific">Brachionus plicatilis</name>
    <name type="common">Marine rotifer</name>
    <name type="synonym">Brachionus muelleri</name>
    <dbReference type="NCBI Taxonomy" id="10195"/>
    <lineage>
        <taxon>Eukaryota</taxon>
        <taxon>Metazoa</taxon>
        <taxon>Spiralia</taxon>
        <taxon>Gnathifera</taxon>
        <taxon>Rotifera</taxon>
        <taxon>Eurotatoria</taxon>
        <taxon>Monogononta</taxon>
        <taxon>Pseudotrocha</taxon>
        <taxon>Ploima</taxon>
        <taxon>Brachionidae</taxon>
        <taxon>Brachionus</taxon>
    </lineage>
</organism>
<name>A0A3M7R0V0_BRAPC</name>
<dbReference type="InterPro" id="IPR021109">
    <property type="entry name" value="Peptidase_aspartic_dom_sf"/>
</dbReference>
<dbReference type="OrthoDB" id="10177410at2759"/>
<protein>
    <submittedName>
        <fullName evidence="2">Uncharacterized protein</fullName>
    </submittedName>
</protein>
<dbReference type="AlphaFoldDB" id="A0A3M7R0V0"/>
<dbReference type="CDD" id="cd00303">
    <property type="entry name" value="retropepsin_like"/>
    <property type="match status" value="1"/>
</dbReference>
<evidence type="ECO:0000313" key="3">
    <source>
        <dbReference type="Proteomes" id="UP000276133"/>
    </source>
</evidence>
<accession>A0A3M7R0V0</accession>
<sequence>MDKERKTEEDSSKSWEQIKSMHHMKAKSLAFKLDKLTKIYKETLESAFSIAISKDEFVDRVKNVEDLKTSLNLKIKDLKSEEQIISSEDKDEELEYLKSKLYSLSTELEEKEHEINTLKKEKQTVFDKGATMSIKAENCAIKNGIRFWPDETKVRLADDRIVDVCGKTEALEVNIGGIIYELPMLILKQKEYNILLGIDYFNLTGAGIFPKQRLMKYDKHELNLNNYEKIENEILYVENDEELDDIKPEIKITKEFEKDFKDLSLLIKENLAKIMKILEE</sequence>
<proteinExistence type="predicted"/>